<accession>A0A2R8AYG7</accession>
<evidence type="ECO:0008006" key="3">
    <source>
        <dbReference type="Google" id="ProtNLM"/>
    </source>
</evidence>
<dbReference type="EMBL" id="OMOJ01000006">
    <property type="protein sequence ID" value="SPF81072.1"/>
    <property type="molecule type" value="Genomic_DNA"/>
</dbReference>
<evidence type="ECO:0000313" key="1">
    <source>
        <dbReference type="EMBL" id="SPF81072.1"/>
    </source>
</evidence>
<sequence>MSNCIGTWVLIPELCHYSKGHPPDAGRYEIGMIDGRFVFVIQSEKDGQPVRSDFSAPANGEAEETHIPGLTHVSVQAVDDATLDSSAFAGDRRMAYARRRVSPDGQLLSVFMENNLPSGAVQIYQVYKRA</sequence>
<proteinExistence type="predicted"/>
<reference evidence="2" key="1">
    <citation type="submission" date="2018-03" db="EMBL/GenBank/DDBJ databases">
        <authorList>
            <person name="Rodrigo-Torres L."/>
            <person name="Arahal R. D."/>
            <person name="Lucena T."/>
        </authorList>
    </citation>
    <scope>NUCLEOTIDE SEQUENCE [LARGE SCALE GENOMIC DNA]</scope>
    <source>
        <strain evidence="2">CECT 8871</strain>
    </source>
</reference>
<dbReference type="RefSeq" id="WP_108886922.1">
    <property type="nucleotide sequence ID" value="NZ_OMOJ01000006.1"/>
</dbReference>
<gene>
    <name evidence="1" type="ORF">PRI8871_02889</name>
</gene>
<dbReference type="AlphaFoldDB" id="A0A2R8AYG7"/>
<organism evidence="1 2">
    <name type="scientific">Pseudoprimorskyibacter insulae</name>
    <dbReference type="NCBI Taxonomy" id="1695997"/>
    <lineage>
        <taxon>Bacteria</taxon>
        <taxon>Pseudomonadati</taxon>
        <taxon>Pseudomonadota</taxon>
        <taxon>Alphaproteobacteria</taxon>
        <taxon>Rhodobacterales</taxon>
        <taxon>Paracoccaceae</taxon>
        <taxon>Pseudoprimorskyibacter</taxon>
    </lineage>
</organism>
<evidence type="ECO:0000313" key="2">
    <source>
        <dbReference type="Proteomes" id="UP000244904"/>
    </source>
</evidence>
<keyword evidence="2" id="KW-1185">Reference proteome</keyword>
<dbReference type="Proteomes" id="UP000244904">
    <property type="component" value="Unassembled WGS sequence"/>
</dbReference>
<name>A0A2R8AYG7_9RHOB</name>
<protein>
    <recommendedName>
        <fullName evidence="3">Lipocalin-like domain-containing protein</fullName>
    </recommendedName>
</protein>
<dbReference type="OrthoDB" id="3690091at2"/>